<feature type="compositionally biased region" description="Basic and acidic residues" evidence="1">
    <location>
        <begin position="59"/>
        <end position="68"/>
    </location>
</feature>
<evidence type="ECO:0000313" key="2">
    <source>
        <dbReference type="EMBL" id="KAH0822745.1"/>
    </source>
</evidence>
<reference evidence="2" key="2">
    <citation type="submission" date="2021-08" db="EMBL/GenBank/DDBJ databases">
        <authorList>
            <person name="Eriksson T."/>
        </authorList>
    </citation>
    <scope>NUCLEOTIDE SEQUENCE</scope>
    <source>
        <strain evidence="2">Stoneville</strain>
        <tissue evidence="2">Whole head</tissue>
    </source>
</reference>
<accession>A0A8J6HPX9</accession>
<feature type="region of interest" description="Disordered" evidence="1">
    <location>
        <begin position="854"/>
        <end position="873"/>
    </location>
</feature>
<evidence type="ECO:0000256" key="1">
    <source>
        <dbReference type="SAM" id="MobiDB-lite"/>
    </source>
</evidence>
<protein>
    <submittedName>
        <fullName evidence="2">Uncharacterized protein</fullName>
    </submittedName>
</protein>
<keyword evidence="3" id="KW-1185">Reference proteome</keyword>
<proteinExistence type="predicted"/>
<dbReference type="EMBL" id="JABDTM020000058">
    <property type="protein sequence ID" value="KAH0822745.1"/>
    <property type="molecule type" value="Genomic_DNA"/>
</dbReference>
<gene>
    <name evidence="2" type="ORF">GEV33_000046</name>
</gene>
<sequence length="975" mass="109542">MASVCLPRNYTERENSDFGRYCVGQKKDRKKDGVEKKEMTFRQVTKEEKGPNIAVRSPIAEKRRRESEEKEKVKGMEFSCACGRGFESMRSLGCHKRYCAAASQKSPDISCQSCGKSFSEEILRKNFFETRSGVRQHEWKAHFQEYAAALTEGAKSDPAELLAAQLQALAEAELEMGLYPGRLAVRFGWTINMVRYRRRLTQYRALLDDRQDAGATISGDGPTPLLASPDLAPLPPLRHLGLILLPPTCCFRGPSALFRGSLSACHVVLGPCFLSVLRQRWPCPLRICLFPLVMDVNLDVSSAASVSGPLDGGLRSVGPPACRISSSPGLPHSQVADPSSAVPLPSRWGRLLSVSRTPGGESLGGVDDGLLELTSSEHTLSFARDNGEVWGRTPSLPNPAESPVTADADRVPLFSPPAGDHRDHPVYRTLIELRGEIEEQRRLRSRDDILRLLSHAIGSHMDGWGDIIDALVVVLLPIEDRVTTKKRRGTPLEPGRTGPAEGLNRRQTISFFYGRLSKLDKLQELKEKLGEDIDAEFLMSDDDPKYYNAWIKEMKTDKKPRRLLCTWHIIKNWNIQGKSKLKKQENRSQMKKEMRKILTETKIEKFIELKEKYLGHLKEEGEVDFLTYLEKYYFQSEERIMAWAHCYRIGVGINTNMAIESLNKVLKHNKMHGNRNIRIEKLLDLLEELVEEDSHMQEREMDNFVDSVEFGKFQVKSSSADSQTVAAGELGSVRSPGIGIRRRYEGSRTFQNGHSDPDFRYRPRRICESRGKRVTTVTPCVCVCAQRGRLGGVFPVQQVLANSWRKTETAGRIVQRELQPYAAADLGFIHEGQPPFASADHISPPCWAAVIPQDPTREQELTPDSPRPRIPKSRNHNYLARSFSVILSSSAILANFFYRVYVIGPEEGSRGGRTPRTFRGYGRRSGLAAKEGLGGPSFSSLFPGLIWIDFHALDQVFRFSLQHKLGYSCIARSGT</sequence>
<comment type="caution">
    <text evidence="2">The sequence shown here is derived from an EMBL/GenBank/DDBJ whole genome shotgun (WGS) entry which is preliminary data.</text>
</comment>
<evidence type="ECO:0000313" key="3">
    <source>
        <dbReference type="Proteomes" id="UP000719412"/>
    </source>
</evidence>
<dbReference type="Proteomes" id="UP000719412">
    <property type="component" value="Unassembled WGS sequence"/>
</dbReference>
<organism evidence="2 3">
    <name type="scientific">Tenebrio molitor</name>
    <name type="common">Yellow mealworm beetle</name>
    <dbReference type="NCBI Taxonomy" id="7067"/>
    <lineage>
        <taxon>Eukaryota</taxon>
        <taxon>Metazoa</taxon>
        <taxon>Ecdysozoa</taxon>
        <taxon>Arthropoda</taxon>
        <taxon>Hexapoda</taxon>
        <taxon>Insecta</taxon>
        <taxon>Pterygota</taxon>
        <taxon>Neoptera</taxon>
        <taxon>Endopterygota</taxon>
        <taxon>Coleoptera</taxon>
        <taxon>Polyphaga</taxon>
        <taxon>Cucujiformia</taxon>
        <taxon>Tenebrionidae</taxon>
        <taxon>Tenebrio</taxon>
    </lineage>
</organism>
<dbReference type="AlphaFoldDB" id="A0A8J6HPX9"/>
<feature type="region of interest" description="Disordered" evidence="1">
    <location>
        <begin position="42"/>
        <end position="68"/>
    </location>
</feature>
<reference evidence="2" key="1">
    <citation type="journal article" date="2020" name="J Insects Food Feed">
        <title>The yellow mealworm (Tenebrio molitor) genome: a resource for the emerging insects as food and feed industry.</title>
        <authorList>
            <person name="Eriksson T."/>
            <person name="Andere A."/>
            <person name="Kelstrup H."/>
            <person name="Emery V."/>
            <person name="Picard C."/>
        </authorList>
    </citation>
    <scope>NUCLEOTIDE SEQUENCE</scope>
    <source>
        <strain evidence="2">Stoneville</strain>
        <tissue evidence="2">Whole head</tissue>
    </source>
</reference>
<name>A0A8J6HPX9_TENMO</name>